<proteinExistence type="predicted"/>
<sequence length="276" mass="30343">ARMGLGQMMEWLPILFLPALLKKLPKAPTTLEPVKTLFGMKYPPGALTDRQIKFYKMRPAPTAEWEWTEAWHATTAYQSLKPELRGTFFETDLFNTFKTFKMNPKNPEVAQGLFLRALQDEVLRRAWAPPTAAKPVVTPMLTGAKATIEKAPPQISKALTKVIETITTKNIPAAQITPAFIASQIPKGVVLEKTTSLIAQLKDLGHTAEAITAMKPKEAWANLFKAAVAPAPVPPEVVKPPVEPITPELSDKRASEAVTEPRPPVEAAPESVPRET</sequence>
<feature type="non-terminal residue" evidence="2">
    <location>
        <position position="276"/>
    </location>
</feature>
<comment type="caution">
    <text evidence="2">The sequence shown here is derived from an EMBL/GenBank/DDBJ whole genome shotgun (WGS) entry which is preliminary data.</text>
</comment>
<feature type="compositionally biased region" description="Pro residues" evidence="1">
    <location>
        <begin position="233"/>
        <end position="244"/>
    </location>
</feature>
<protein>
    <submittedName>
        <fullName evidence="2">Uncharacterized protein</fullName>
    </submittedName>
</protein>
<name>X1SAJ1_9ZZZZ</name>
<evidence type="ECO:0000256" key="1">
    <source>
        <dbReference type="SAM" id="MobiDB-lite"/>
    </source>
</evidence>
<gene>
    <name evidence="2" type="ORF">S12H4_32369</name>
</gene>
<dbReference type="AlphaFoldDB" id="X1SAJ1"/>
<organism evidence="2">
    <name type="scientific">marine sediment metagenome</name>
    <dbReference type="NCBI Taxonomy" id="412755"/>
    <lineage>
        <taxon>unclassified sequences</taxon>
        <taxon>metagenomes</taxon>
        <taxon>ecological metagenomes</taxon>
    </lineage>
</organism>
<reference evidence="2" key="1">
    <citation type="journal article" date="2014" name="Front. Microbiol.">
        <title>High frequency of phylogenetically diverse reductive dehalogenase-homologous genes in deep subseafloor sedimentary metagenomes.</title>
        <authorList>
            <person name="Kawai M."/>
            <person name="Futagami T."/>
            <person name="Toyoda A."/>
            <person name="Takaki Y."/>
            <person name="Nishi S."/>
            <person name="Hori S."/>
            <person name="Arai W."/>
            <person name="Tsubouchi T."/>
            <person name="Morono Y."/>
            <person name="Uchiyama I."/>
            <person name="Ito T."/>
            <person name="Fujiyama A."/>
            <person name="Inagaki F."/>
            <person name="Takami H."/>
        </authorList>
    </citation>
    <scope>NUCLEOTIDE SEQUENCE</scope>
    <source>
        <strain evidence="2">Expedition CK06-06</strain>
    </source>
</reference>
<accession>X1SAJ1</accession>
<evidence type="ECO:0000313" key="2">
    <source>
        <dbReference type="EMBL" id="GAI90027.1"/>
    </source>
</evidence>
<feature type="non-terminal residue" evidence="2">
    <location>
        <position position="1"/>
    </location>
</feature>
<dbReference type="EMBL" id="BARW01018979">
    <property type="protein sequence ID" value="GAI90027.1"/>
    <property type="molecule type" value="Genomic_DNA"/>
</dbReference>
<feature type="region of interest" description="Disordered" evidence="1">
    <location>
        <begin position="233"/>
        <end position="276"/>
    </location>
</feature>